<dbReference type="EMBL" id="RQVQ01000031">
    <property type="protein sequence ID" value="RRJ89197.1"/>
    <property type="molecule type" value="Genomic_DNA"/>
</dbReference>
<feature type="transmembrane region" description="Helical" evidence="1">
    <location>
        <begin position="12"/>
        <end position="27"/>
    </location>
</feature>
<name>A0A3P3W447_9FLAO</name>
<evidence type="ECO:0008006" key="4">
    <source>
        <dbReference type="Google" id="ProtNLM"/>
    </source>
</evidence>
<proteinExistence type="predicted"/>
<comment type="caution">
    <text evidence="2">The sequence shown here is derived from an EMBL/GenBank/DDBJ whole genome shotgun (WGS) entry which is preliminary data.</text>
</comment>
<accession>A0A3P3W447</accession>
<dbReference type="AlphaFoldDB" id="A0A3P3W447"/>
<dbReference type="OrthoDB" id="1049592at2"/>
<feature type="transmembrane region" description="Helical" evidence="1">
    <location>
        <begin position="33"/>
        <end position="58"/>
    </location>
</feature>
<keyword evidence="1" id="KW-1133">Transmembrane helix</keyword>
<keyword evidence="1" id="KW-0812">Transmembrane</keyword>
<protein>
    <recommendedName>
        <fullName evidence="4">DUF2892 domain-containing protein</fullName>
    </recommendedName>
</protein>
<gene>
    <name evidence="2" type="ORF">EG240_12230</name>
</gene>
<organism evidence="2 3">
    <name type="scientific">Paenimyroides tangerinum</name>
    <dbReference type="NCBI Taxonomy" id="2488728"/>
    <lineage>
        <taxon>Bacteria</taxon>
        <taxon>Pseudomonadati</taxon>
        <taxon>Bacteroidota</taxon>
        <taxon>Flavobacteriia</taxon>
        <taxon>Flavobacteriales</taxon>
        <taxon>Flavobacteriaceae</taxon>
        <taxon>Paenimyroides</taxon>
    </lineage>
</organism>
<keyword evidence="3" id="KW-1185">Reference proteome</keyword>
<dbReference type="RefSeq" id="WP_125019678.1">
    <property type="nucleotide sequence ID" value="NZ_RQVQ01000031.1"/>
</dbReference>
<evidence type="ECO:0000313" key="3">
    <source>
        <dbReference type="Proteomes" id="UP000275719"/>
    </source>
</evidence>
<evidence type="ECO:0000256" key="1">
    <source>
        <dbReference type="SAM" id="Phobius"/>
    </source>
</evidence>
<evidence type="ECO:0000313" key="2">
    <source>
        <dbReference type="EMBL" id="RRJ89197.1"/>
    </source>
</evidence>
<keyword evidence="1" id="KW-0472">Membrane</keyword>
<reference evidence="2 3" key="1">
    <citation type="submission" date="2018-11" db="EMBL/GenBank/DDBJ databases">
        <title>Flavobacterium sp. nov., YIM 102701-2 draft genome.</title>
        <authorList>
            <person name="Li G."/>
            <person name="Jiang Y."/>
        </authorList>
    </citation>
    <scope>NUCLEOTIDE SEQUENCE [LARGE SCALE GENOMIC DNA]</scope>
    <source>
        <strain evidence="2 3">YIM 102701-2</strain>
    </source>
</reference>
<sequence>MKQWIQSWNLMRLLRLAMAIAIIYQGIDLQQWLFVGIGLLLALMPLFNIGCCGTNGCSVPRNQSKNNRETTFTEIK</sequence>
<dbReference type="Proteomes" id="UP000275719">
    <property type="component" value="Unassembled WGS sequence"/>
</dbReference>